<evidence type="ECO:0000313" key="1">
    <source>
        <dbReference type="EMBL" id="MBU3803264.1"/>
    </source>
</evidence>
<evidence type="ECO:0000313" key="2">
    <source>
        <dbReference type="Proteomes" id="UP000824229"/>
    </source>
</evidence>
<dbReference type="AlphaFoldDB" id="A0A9E2KAE3"/>
<comment type="caution">
    <text evidence="1">The sequence shown here is derived from an EMBL/GenBank/DDBJ whole genome shotgun (WGS) entry which is preliminary data.</text>
</comment>
<organism evidence="1 2">
    <name type="scientific">Candidatus Cellulosilyticum pullistercoris</name>
    <dbReference type="NCBI Taxonomy" id="2838521"/>
    <lineage>
        <taxon>Bacteria</taxon>
        <taxon>Bacillati</taxon>
        <taxon>Bacillota</taxon>
        <taxon>Clostridia</taxon>
        <taxon>Lachnospirales</taxon>
        <taxon>Cellulosilyticaceae</taxon>
        <taxon>Cellulosilyticum</taxon>
    </lineage>
</organism>
<reference evidence="1" key="1">
    <citation type="journal article" date="2021" name="PeerJ">
        <title>Extensive microbial diversity within the chicken gut microbiome revealed by metagenomics and culture.</title>
        <authorList>
            <person name="Gilroy R."/>
            <person name="Ravi A."/>
            <person name="Getino M."/>
            <person name="Pursley I."/>
            <person name="Horton D.L."/>
            <person name="Alikhan N.F."/>
            <person name="Baker D."/>
            <person name="Gharbi K."/>
            <person name="Hall N."/>
            <person name="Watson M."/>
            <person name="Adriaenssens E.M."/>
            <person name="Foster-Nyarko E."/>
            <person name="Jarju S."/>
            <person name="Secka A."/>
            <person name="Antonio M."/>
            <person name="Oren A."/>
            <person name="Chaudhuri R.R."/>
            <person name="La Ragione R."/>
            <person name="Hildebrand F."/>
            <person name="Pallen M.J."/>
        </authorList>
    </citation>
    <scope>NUCLEOTIDE SEQUENCE</scope>
    <source>
        <strain evidence="1">B5-657</strain>
    </source>
</reference>
<dbReference type="Proteomes" id="UP000824229">
    <property type="component" value="Unassembled WGS sequence"/>
</dbReference>
<reference evidence="1" key="2">
    <citation type="submission" date="2021-04" db="EMBL/GenBank/DDBJ databases">
        <authorList>
            <person name="Gilroy R."/>
        </authorList>
    </citation>
    <scope>NUCLEOTIDE SEQUENCE</scope>
    <source>
        <strain evidence="1">B5-657</strain>
    </source>
</reference>
<accession>A0A9E2KAE3</accession>
<name>A0A9E2KAE3_9FIRM</name>
<dbReference type="EMBL" id="JAHLFQ010000015">
    <property type="protein sequence ID" value="MBU3803264.1"/>
    <property type="molecule type" value="Genomic_DNA"/>
</dbReference>
<sequence length="135" mass="15430">MIAEGEWQVNFVLEENKNMVKLEPNLSLKSGNEEIYIDEVYLSALGVQLKIHTINETTQKIKGTLEEEIEVELIDKNGIISNMKNKSAMSVQDKEEKLQGFILSYNQYDQNKNRSFLEVEDISSIIINGHEVPIS</sequence>
<proteinExistence type="predicted"/>
<protein>
    <submittedName>
        <fullName evidence="1">Uncharacterized protein</fullName>
    </submittedName>
</protein>
<gene>
    <name evidence="1" type="ORF">H9872_00705</name>
</gene>